<proteinExistence type="predicted"/>
<organism evidence="2 3">
    <name type="scientific">Cryobacterium cryoconiti</name>
    <dbReference type="NCBI Taxonomy" id="1259239"/>
    <lineage>
        <taxon>Bacteria</taxon>
        <taxon>Bacillati</taxon>
        <taxon>Actinomycetota</taxon>
        <taxon>Actinomycetes</taxon>
        <taxon>Micrococcales</taxon>
        <taxon>Microbacteriaceae</taxon>
        <taxon>Cryobacterium</taxon>
    </lineage>
</organism>
<keyword evidence="3" id="KW-1185">Reference proteome</keyword>
<evidence type="ECO:0000313" key="2">
    <source>
        <dbReference type="EMBL" id="TFD32331.1"/>
    </source>
</evidence>
<feature type="transmembrane region" description="Helical" evidence="1">
    <location>
        <begin position="66"/>
        <end position="87"/>
    </location>
</feature>
<reference evidence="2 3" key="1">
    <citation type="submission" date="2019-03" db="EMBL/GenBank/DDBJ databases">
        <title>Genomics of glacier-inhabiting Cryobacterium strains.</title>
        <authorList>
            <person name="Liu Q."/>
            <person name="Xin Y.-H."/>
        </authorList>
    </citation>
    <scope>NUCLEOTIDE SEQUENCE [LARGE SCALE GENOMIC DNA]</scope>
    <source>
        <strain evidence="2 3">TMT1-51</strain>
    </source>
</reference>
<evidence type="ECO:0000313" key="3">
    <source>
        <dbReference type="Proteomes" id="UP000297472"/>
    </source>
</evidence>
<gene>
    <name evidence="2" type="ORF">E3T49_04925</name>
</gene>
<protein>
    <submittedName>
        <fullName evidence="2">DUF3618 domain-containing protein</fullName>
    </submittedName>
</protein>
<dbReference type="OrthoDB" id="5126074at2"/>
<name>A0A4Y8JYY1_9MICO</name>
<dbReference type="AlphaFoldDB" id="A0A4Y8JYY1"/>
<accession>A0A4Y8JYY1</accession>
<keyword evidence="1" id="KW-1133">Transmembrane helix</keyword>
<keyword evidence="1" id="KW-0472">Membrane</keyword>
<evidence type="ECO:0000256" key="1">
    <source>
        <dbReference type="SAM" id="Phobius"/>
    </source>
</evidence>
<dbReference type="Proteomes" id="UP000297472">
    <property type="component" value="Unassembled WGS sequence"/>
</dbReference>
<comment type="caution">
    <text evidence="2">The sequence shown here is derived from an EMBL/GenBank/DDBJ whole genome shotgun (WGS) entry which is preliminary data.</text>
</comment>
<dbReference type="EMBL" id="SOHA01000009">
    <property type="protein sequence ID" value="TFD32331.1"/>
    <property type="molecule type" value="Genomic_DNA"/>
</dbReference>
<sequence>MDESVATVDTAPKSKTELRAEATRARVELAQTLDAIEYKLNLPRQMRVRSRLFKVRLREFGDKNPVALAGIVLGGVSATVGAVWLGVKAVQRR</sequence>
<keyword evidence="1" id="KW-0812">Transmembrane</keyword>